<gene>
    <name evidence="3" type="ORF">AVDCRST_MAG85-970</name>
</gene>
<reference evidence="3" key="1">
    <citation type="submission" date="2020-02" db="EMBL/GenBank/DDBJ databases">
        <authorList>
            <person name="Meier V. D."/>
        </authorList>
    </citation>
    <scope>NUCLEOTIDE SEQUENCE</scope>
    <source>
        <strain evidence="3">AVDCRST_MAG85</strain>
    </source>
</reference>
<evidence type="ECO:0000259" key="2">
    <source>
        <dbReference type="Pfam" id="PF14024"/>
    </source>
</evidence>
<feature type="domain" description="DUF4240" evidence="2">
    <location>
        <begin position="1"/>
        <end position="128"/>
    </location>
</feature>
<feature type="region of interest" description="Disordered" evidence="1">
    <location>
        <begin position="136"/>
        <end position="159"/>
    </location>
</feature>
<proteinExistence type="predicted"/>
<accession>A0A6J4S023</accession>
<organism evidence="3">
    <name type="scientific">uncultured Solirubrobacteraceae bacterium</name>
    <dbReference type="NCBI Taxonomy" id="1162706"/>
    <lineage>
        <taxon>Bacteria</taxon>
        <taxon>Bacillati</taxon>
        <taxon>Actinomycetota</taxon>
        <taxon>Thermoleophilia</taxon>
        <taxon>Solirubrobacterales</taxon>
        <taxon>Solirubrobacteraceae</taxon>
        <taxon>environmental samples</taxon>
    </lineage>
</organism>
<evidence type="ECO:0000313" key="3">
    <source>
        <dbReference type="EMBL" id="CAA9486487.1"/>
    </source>
</evidence>
<evidence type="ECO:0000256" key="1">
    <source>
        <dbReference type="SAM" id="MobiDB-lite"/>
    </source>
</evidence>
<feature type="compositionally biased region" description="Acidic residues" evidence="1">
    <location>
        <begin position="136"/>
        <end position="145"/>
    </location>
</feature>
<name>A0A6J4S023_9ACTN</name>
<dbReference type="AlphaFoldDB" id="A0A6J4S023"/>
<dbReference type="InterPro" id="IPR025334">
    <property type="entry name" value="DUF4240"/>
</dbReference>
<dbReference type="EMBL" id="CADCVT010000110">
    <property type="protein sequence ID" value="CAA9486487.1"/>
    <property type="molecule type" value="Genomic_DNA"/>
</dbReference>
<sequence length="213" mass="23561">MDEGRFWALVVDIEPTVADDPLAFDEALSDALVELPPSEVVAFANAWTRMANRAFTWDLWAAAWLLRGDAFDWEFTGFRDRLIALGQTVYERALADADSLADIPIDWHDGEEGGDVWLSLAAADAYERLTGGDIADAEPAEEPEPLEPAGEPWSRLDEPETRVPRILERTGPLELPELLPCPTCGHLTLAAPDDDCDVCVDARPPRPWEIPRG</sequence>
<dbReference type="Pfam" id="PF14024">
    <property type="entry name" value="DUF4240"/>
    <property type="match status" value="1"/>
</dbReference>
<protein>
    <recommendedName>
        <fullName evidence="2">DUF4240 domain-containing protein</fullName>
    </recommendedName>
</protein>